<gene>
    <name evidence="5" type="ORF">SAMN04487954_12124</name>
</gene>
<accession>A0A1G9DDU7</accession>
<dbReference type="EMBL" id="FNES01000021">
    <property type="protein sequence ID" value="SDK62010.1"/>
    <property type="molecule type" value="Genomic_DNA"/>
</dbReference>
<dbReference type="InterPro" id="IPR029057">
    <property type="entry name" value="PRTase-like"/>
</dbReference>
<dbReference type="GO" id="GO:0000287">
    <property type="term" value="F:magnesium ion binding"/>
    <property type="evidence" value="ECO:0007669"/>
    <property type="project" value="InterPro"/>
</dbReference>
<dbReference type="GO" id="GO:0004749">
    <property type="term" value="F:ribose phosphate diphosphokinase activity"/>
    <property type="evidence" value="ECO:0007669"/>
    <property type="project" value="TreeGrafter"/>
</dbReference>
<keyword evidence="5" id="KW-0808">Transferase</keyword>
<dbReference type="SMART" id="SM01400">
    <property type="entry name" value="Pribosyltran_N"/>
    <property type="match status" value="1"/>
</dbReference>
<dbReference type="CDD" id="cd06223">
    <property type="entry name" value="PRTases_typeI"/>
    <property type="match status" value="1"/>
</dbReference>
<dbReference type="SUPFAM" id="SSF53271">
    <property type="entry name" value="PRTase-like"/>
    <property type="match status" value="2"/>
</dbReference>
<proteinExistence type="inferred from homology"/>
<evidence type="ECO:0000259" key="3">
    <source>
        <dbReference type="Pfam" id="PF00156"/>
    </source>
</evidence>
<dbReference type="GO" id="GO:0005737">
    <property type="term" value="C:cytoplasm"/>
    <property type="evidence" value="ECO:0007669"/>
    <property type="project" value="TreeGrafter"/>
</dbReference>
<reference evidence="5 6" key="1">
    <citation type="submission" date="2016-10" db="EMBL/GenBank/DDBJ databases">
        <authorList>
            <person name="de Groot N.N."/>
        </authorList>
    </citation>
    <scope>NUCLEOTIDE SEQUENCE [LARGE SCALE GENOMIC DNA]</scope>
    <source>
        <strain evidence="5 6">CGMCC 1.6133</strain>
    </source>
</reference>
<dbReference type="RefSeq" id="WP_089688932.1">
    <property type="nucleotide sequence ID" value="NZ_FNES01000021.1"/>
</dbReference>
<keyword evidence="6" id="KW-1185">Reference proteome</keyword>
<dbReference type="GO" id="GO:0006164">
    <property type="term" value="P:purine nucleotide biosynthetic process"/>
    <property type="evidence" value="ECO:0007669"/>
    <property type="project" value="TreeGrafter"/>
</dbReference>
<comment type="similarity">
    <text evidence="2">Belongs to the ribose-phosphate pyrophosphokinase family.</text>
</comment>
<dbReference type="GO" id="GO:0002189">
    <property type="term" value="C:ribose phosphate diphosphokinase complex"/>
    <property type="evidence" value="ECO:0007669"/>
    <property type="project" value="TreeGrafter"/>
</dbReference>
<dbReference type="NCBIfam" id="NF005537">
    <property type="entry name" value="PRK07199.1"/>
    <property type="match status" value="1"/>
</dbReference>
<dbReference type="PANTHER" id="PTHR10210:SF41">
    <property type="entry name" value="RIBOSE-PHOSPHATE PYROPHOSPHOKINASE 1, CHLOROPLASTIC"/>
    <property type="match status" value="1"/>
</dbReference>
<name>A0A1G9DDU7_9GAMM</name>
<dbReference type="STRING" id="376427.SAMN04487954_12124"/>
<dbReference type="Proteomes" id="UP000198525">
    <property type="component" value="Unassembled WGS sequence"/>
</dbReference>
<dbReference type="AlphaFoldDB" id="A0A1G9DDU7"/>
<sequence length="301" mass="32266">MSPELLHFSDEAAPARRLAEAAGLIARVVERHRFPDEELKLRMPFTAANDTPETLVVFRSLDRPNEKLVELLLVARDARSRGARRVVLVAPYLAYMRQDIAFQPGEIVSQTIVGGFLAELFDAVITVDPHLHRIERLDQAIPGEHAIALSGAPRLAELIAAKRPGALLLGPDEEALQWVRQAAAATGLDYGACRKVRHGDRDVSIALPALDVEGRQVVLMDDVASSGHTLAGAARRLLEAGAVSVDVAVTHALFADDALAVIAASGVGEVWSTDCIAHASNAITMAPVLARALQDVLKCVD</sequence>
<feature type="domain" description="Ribose-phosphate pyrophosphokinase N-terminal" evidence="4">
    <location>
        <begin position="13"/>
        <end position="115"/>
    </location>
</feature>
<keyword evidence="5" id="KW-0418">Kinase</keyword>
<evidence type="ECO:0000256" key="2">
    <source>
        <dbReference type="RuleBase" id="RU004324"/>
    </source>
</evidence>
<organism evidence="5 6">
    <name type="scientific">Billgrantia gudaonensis</name>
    <dbReference type="NCBI Taxonomy" id="376427"/>
    <lineage>
        <taxon>Bacteria</taxon>
        <taxon>Pseudomonadati</taxon>
        <taxon>Pseudomonadota</taxon>
        <taxon>Gammaproteobacteria</taxon>
        <taxon>Oceanospirillales</taxon>
        <taxon>Halomonadaceae</taxon>
        <taxon>Billgrantia</taxon>
    </lineage>
</organism>
<dbReference type="GO" id="GO:0006015">
    <property type="term" value="P:5-phosphoribose 1-diphosphate biosynthetic process"/>
    <property type="evidence" value="ECO:0007669"/>
    <property type="project" value="TreeGrafter"/>
</dbReference>
<dbReference type="Pfam" id="PF00156">
    <property type="entry name" value="Pribosyltran"/>
    <property type="match status" value="1"/>
</dbReference>
<dbReference type="InterPro" id="IPR029099">
    <property type="entry name" value="Pribosyltran_N"/>
</dbReference>
<dbReference type="Gene3D" id="3.40.50.2020">
    <property type="match status" value="2"/>
</dbReference>
<keyword evidence="1 2" id="KW-0545">Nucleotide biosynthesis</keyword>
<evidence type="ECO:0000259" key="4">
    <source>
        <dbReference type="Pfam" id="PF13793"/>
    </source>
</evidence>
<dbReference type="GO" id="GO:0016301">
    <property type="term" value="F:kinase activity"/>
    <property type="evidence" value="ECO:0007669"/>
    <property type="project" value="UniProtKB-KW"/>
</dbReference>
<dbReference type="NCBIfam" id="TIGR01251">
    <property type="entry name" value="ribP_PPkin"/>
    <property type="match status" value="1"/>
</dbReference>
<evidence type="ECO:0000313" key="6">
    <source>
        <dbReference type="Proteomes" id="UP000198525"/>
    </source>
</evidence>
<evidence type="ECO:0000256" key="1">
    <source>
        <dbReference type="ARBA" id="ARBA00022727"/>
    </source>
</evidence>
<dbReference type="Pfam" id="PF13793">
    <property type="entry name" value="Pribosyltran_N"/>
    <property type="match status" value="1"/>
</dbReference>
<dbReference type="PANTHER" id="PTHR10210">
    <property type="entry name" value="RIBOSE-PHOSPHATE DIPHOSPHOKINASE FAMILY MEMBER"/>
    <property type="match status" value="1"/>
</dbReference>
<protein>
    <submittedName>
        <fullName evidence="5">Ribose-phosphate pyrophosphokinase</fullName>
    </submittedName>
</protein>
<dbReference type="InterPro" id="IPR000836">
    <property type="entry name" value="PRTase_dom"/>
</dbReference>
<dbReference type="InterPro" id="IPR005946">
    <property type="entry name" value="Rib-P_diPkinase"/>
</dbReference>
<dbReference type="OrthoDB" id="324294at2"/>
<feature type="domain" description="Phosphoribosyltransferase" evidence="3">
    <location>
        <begin position="167"/>
        <end position="251"/>
    </location>
</feature>
<evidence type="ECO:0000313" key="5">
    <source>
        <dbReference type="EMBL" id="SDK62010.1"/>
    </source>
</evidence>